<protein>
    <submittedName>
        <fullName evidence="2">Uncharacterized protein</fullName>
    </submittedName>
</protein>
<feature type="compositionally biased region" description="Basic and acidic residues" evidence="1">
    <location>
        <begin position="176"/>
        <end position="188"/>
    </location>
</feature>
<evidence type="ECO:0000313" key="2">
    <source>
        <dbReference type="EMBL" id="VDM84125.1"/>
    </source>
</evidence>
<feature type="compositionally biased region" description="Polar residues" evidence="1">
    <location>
        <begin position="159"/>
        <end position="175"/>
    </location>
</feature>
<accession>A0A3P7LNU0</accession>
<dbReference type="AlphaFoldDB" id="A0A3P7LNU0"/>
<name>A0A3P7LNU0_STRVU</name>
<evidence type="ECO:0000313" key="3">
    <source>
        <dbReference type="Proteomes" id="UP000270094"/>
    </source>
</evidence>
<keyword evidence="3" id="KW-1185">Reference proteome</keyword>
<feature type="region of interest" description="Disordered" evidence="1">
    <location>
        <begin position="119"/>
        <end position="197"/>
    </location>
</feature>
<dbReference type="Proteomes" id="UP000270094">
    <property type="component" value="Unassembled WGS sequence"/>
</dbReference>
<reference evidence="2 3" key="1">
    <citation type="submission" date="2018-11" db="EMBL/GenBank/DDBJ databases">
        <authorList>
            <consortium name="Pathogen Informatics"/>
        </authorList>
    </citation>
    <scope>NUCLEOTIDE SEQUENCE [LARGE SCALE GENOMIC DNA]</scope>
</reference>
<proteinExistence type="predicted"/>
<organism evidence="2 3">
    <name type="scientific">Strongylus vulgaris</name>
    <name type="common">Blood worm</name>
    <dbReference type="NCBI Taxonomy" id="40348"/>
    <lineage>
        <taxon>Eukaryota</taxon>
        <taxon>Metazoa</taxon>
        <taxon>Ecdysozoa</taxon>
        <taxon>Nematoda</taxon>
        <taxon>Chromadorea</taxon>
        <taxon>Rhabditida</taxon>
        <taxon>Rhabditina</taxon>
        <taxon>Rhabditomorpha</taxon>
        <taxon>Strongyloidea</taxon>
        <taxon>Strongylidae</taxon>
        <taxon>Strongylus</taxon>
    </lineage>
</organism>
<dbReference type="EMBL" id="UYYB01127751">
    <property type="protein sequence ID" value="VDM84125.1"/>
    <property type="molecule type" value="Genomic_DNA"/>
</dbReference>
<gene>
    <name evidence="2" type="ORF">SVUK_LOCUS19123</name>
</gene>
<sequence>MKTVSTPTRRSTLGTKRRNFVGLLEEDSVDYVPIVPNDSAKKMKDRMAFLDEDSQPPAVITNLQKEFDLESSQSASTSVTIPLPPMLPEETLKMQSSEQPGGVAKCIFESVKEISDVASDTNSLNNNRRRSKMKLNFDEAMDCSTTEQTAEPNLEISEDSATSSGEASTELSADSDTTRTETVEEFPRSRRSQKKVV</sequence>
<evidence type="ECO:0000256" key="1">
    <source>
        <dbReference type="SAM" id="MobiDB-lite"/>
    </source>
</evidence>